<name>A0A2T2NLU7_CORCC</name>
<feature type="region of interest" description="Disordered" evidence="1">
    <location>
        <begin position="746"/>
        <end position="776"/>
    </location>
</feature>
<feature type="compositionally biased region" description="Polar residues" evidence="1">
    <location>
        <begin position="679"/>
        <end position="706"/>
    </location>
</feature>
<dbReference type="STRING" id="1448308.A0A2T2NLU7"/>
<dbReference type="Proteomes" id="UP000240883">
    <property type="component" value="Unassembled WGS sequence"/>
</dbReference>
<feature type="compositionally biased region" description="Polar residues" evidence="1">
    <location>
        <begin position="623"/>
        <end position="642"/>
    </location>
</feature>
<feature type="transmembrane region" description="Helical" evidence="2">
    <location>
        <begin position="224"/>
        <end position="248"/>
    </location>
</feature>
<evidence type="ECO:0000256" key="2">
    <source>
        <dbReference type="SAM" id="Phobius"/>
    </source>
</evidence>
<sequence length="832" mass="90535">MLLSLFKRLCITLPTLIAATPHTTGSFPSLPTALPPLLQREIPTCAQPCLRESLVERFPLACTAEGNINCLCSRYSTSGDSLGEAALGCIYASCPTVDIRAASAYNICLGQRDAVPPTHTVLTVVPSFSITSNSATSTRPLATTSPTPPVASSSRIQSVPTNSVIVDSISSTPSSTVPPITSATRSPTSPATPTTPSTSESASPTTSPAAGQSDGPKTMTPAQIAGLSVAAVATFIIAISLMALSVFLRKRRERKRGTQIVEKRMEGSPDRQFSTRFSRYFSRNPPPGASRPSPMNSPQPTYIFPRPPPPAVRRVGTNLESVSRRQEQPTIFPVPRQQQAISNSSQPDLTPHGPVPDHSSTHPLLRPGANNNSAPNVPLDQIGLAISAELPGEPIKTPPTTKPDTVPKSDTTPKFDVAPARPRNVKREVAFRPDSVLSEETVFEEDDAPQRRRSSKLLPTPPIPVPPIRSLQPSRQRQAMNGNVSSDQTPPSNRQLPQQPELFLDIPVRHSRPLPKRITPTESTPQRQASTQSRQLGSPIQMAKSYTAYRPPPKPAHTPELSMSSDIPDYYFTAHQPKYATPGASPTPLLRQAPSPKLVKIKTKPSYGSISRATSRASRGSTNIRDSISSQTSFETVGTNDPTPEDEDDKRLSRDKNRLSAVAESPIHNLRYPKVPRASNQFVPRSPRNSQSPIWSSPWSGASETPSLLIKRRGEREALQLEGRLRMGSPNRAGLKSHAQYIRQHLRSSSVESWSPSRGSERSTRSQSGQWPKSPLMYEMEAVRPLQIRARPQEQQPVDINALKSPAWVPRLTPTRQGDDLLISVTYSKPGQ</sequence>
<evidence type="ECO:0008006" key="6">
    <source>
        <dbReference type="Google" id="ProtNLM"/>
    </source>
</evidence>
<keyword evidence="2" id="KW-0812">Transmembrane</keyword>
<dbReference type="AlphaFoldDB" id="A0A2T2NLU7"/>
<dbReference type="EMBL" id="KZ678136">
    <property type="protein sequence ID" value="PSN66403.1"/>
    <property type="molecule type" value="Genomic_DNA"/>
</dbReference>
<keyword evidence="5" id="KW-1185">Reference proteome</keyword>
<feature type="compositionally biased region" description="Low complexity" evidence="1">
    <location>
        <begin position="748"/>
        <end position="758"/>
    </location>
</feature>
<keyword evidence="3" id="KW-0732">Signal</keyword>
<feature type="compositionally biased region" description="Low complexity" evidence="1">
    <location>
        <begin position="163"/>
        <end position="210"/>
    </location>
</feature>
<keyword evidence="2" id="KW-0472">Membrane</keyword>
<feature type="compositionally biased region" description="Polar residues" evidence="1">
    <location>
        <begin position="471"/>
        <end position="498"/>
    </location>
</feature>
<feature type="region of interest" description="Disordered" evidence="1">
    <location>
        <begin position="679"/>
        <end position="709"/>
    </location>
</feature>
<feature type="region of interest" description="Disordered" evidence="1">
    <location>
        <begin position="391"/>
        <end position="539"/>
    </location>
</feature>
<evidence type="ECO:0000313" key="5">
    <source>
        <dbReference type="Proteomes" id="UP000240883"/>
    </source>
</evidence>
<keyword evidence="2" id="KW-1133">Transmembrane helix</keyword>
<reference evidence="4 5" key="1">
    <citation type="journal article" date="2018" name="Front. Microbiol.">
        <title>Genome-Wide Analysis of Corynespora cassiicola Leaf Fall Disease Putative Effectors.</title>
        <authorList>
            <person name="Lopez D."/>
            <person name="Ribeiro S."/>
            <person name="Label P."/>
            <person name="Fumanal B."/>
            <person name="Venisse J.S."/>
            <person name="Kohler A."/>
            <person name="de Oliveira R.R."/>
            <person name="Labutti K."/>
            <person name="Lipzen A."/>
            <person name="Lail K."/>
            <person name="Bauer D."/>
            <person name="Ohm R.A."/>
            <person name="Barry K.W."/>
            <person name="Spatafora J."/>
            <person name="Grigoriev I.V."/>
            <person name="Martin F.M."/>
            <person name="Pujade-Renaud V."/>
        </authorList>
    </citation>
    <scope>NUCLEOTIDE SEQUENCE [LARGE SCALE GENOMIC DNA]</scope>
    <source>
        <strain evidence="4 5">Philippines</strain>
    </source>
</reference>
<feature type="region of interest" description="Disordered" evidence="1">
    <location>
        <begin position="319"/>
        <end position="378"/>
    </location>
</feature>
<dbReference type="OrthoDB" id="3946741at2759"/>
<evidence type="ECO:0000256" key="1">
    <source>
        <dbReference type="SAM" id="MobiDB-lite"/>
    </source>
</evidence>
<feature type="chain" id="PRO_5015709662" description="Extracellular membrane protein CFEM domain-containing protein" evidence="3">
    <location>
        <begin position="26"/>
        <end position="832"/>
    </location>
</feature>
<organism evidence="4 5">
    <name type="scientific">Corynespora cassiicola Philippines</name>
    <dbReference type="NCBI Taxonomy" id="1448308"/>
    <lineage>
        <taxon>Eukaryota</taxon>
        <taxon>Fungi</taxon>
        <taxon>Dikarya</taxon>
        <taxon>Ascomycota</taxon>
        <taxon>Pezizomycotina</taxon>
        <taxon>Dothideomycetes</taxon>
        <taxon>Pleosporomycetidae</taxon>
        <taxon>Pleosporales</taxon>
        <taxon>Corynesporascaceae</taxon>
        <taxon>Corynespora</taxon>
    </lineage>
</organism>
<feature type="signal peptide" evidence="3">
    <location>
        <begin position="1"/>
        <end position="25"/>
    </location>
</feature>
<evidence type="ECO:0000256" key="3">
    <source>
        <dbReference type="SAM" id="SignalP"/>
    </source>
</evidence>
<feature type="region of interest" description="Disordered" evidence="1">
    <location>
        <begin position="132"/>
        <end position="218"/>
    </location>
</feature>
<proteinExistence type="predicted"/>
<feature type="compositionally biased region" description="Polar residues" evidence="1">
    <location>
        <begin position="336"/>
        <end position="348"/>
    </location>
</feature>
<feature type="compositionally biased region" description="Low complexity" evidence="1">
    <location>
        <begin position="140"/>
        <end position="154"/>
    </location>
</feature>
<feature type="compositionally biased region" description="Low complexity" evidence="1">
    <location>
        <begin position="608"/>
        <end position="622"/>
    </location>
</feature>
<evidence type="ECO:0000313" key="4">
    <source>
        <dbReference type="EMBL" id="PSN66403.1"/>
    </source>
</evidence>
<feature type="region of interest" description="Disordered" evidence="1">
    <location>
        <begin position="604"/>
        <end position="661"/>
    </location>
</feature>
<feature type="compositionally biased region" description="Basic and acidic residues" evidence="1">
    <location>
        <begin position="649"/>
        <end position="658"/>
    </location>
</feature>
<gene>
    <name evidence="4" type="ORF">BS50DRAFT_414283</name>
</gene>
<feature type="compositionally biased region" description="Polar residues" evidence="1">
    <location>
        <begin position="520"/>
        <end position="538"/>
    </location>
</feature>
<accession>A0A2T2NLU7</accession>
<protein>
    <recommendedName>
        <fullName evidence="6">Extracellular membrane protein CFEM domain-containing protein</fullName>
    </recommendedName>
</protein>